<evidence type="ECO:0000313" key="2">
    <source>
        <dbReference type="Proteomes" id="UP000265520"/>
    </source>
</evidence>
<protein>
    <submittedName>
        <fullName evidence="1">Endonuclease/exonuclease/phosphatase family protein</fullName>
    </submittedName>
</protein>
<dbReference type="GO" id="GO:0004519">
    <property type="term" value="F:endonuclease activity"/>
    <property type="evidence" value="ECO:0007669"/>
    <property type="project" value="UniProtKB-KW"/>
</dbReference>
<comment type="caution">
    <text evidence="1">The sequence shown here is derived from an EMBL/GenBank/DDBJ whole genome shotgun (WGS) entry which is preliminary data.</text>
</comment>
<keyword evidence="1" id="KW-0540">Nuclease</keyword>
<keyword evidence="1" id="KW-0255">Endonuclease</keyword>
<organism evidence="1 2">
    <name type="scientific">Trifolium medium</name>
    <dbReference type="NCBI Taxonomy" id="97028"/>
    <lineage>
        <taxon>Eukaryota</taxon>
        <taxon>Viridiplantae</taxon>
        <taxon>Streptophyta</taxon>
        <taxon>Embryophyta</taxon>
        <taxon>Tracheophyta</taxon>
        <taxon>Spermatophyta</taxon>
        <taxon>Magnoliopsida</taxon>
        <taxon>eudicotyledons</taxon>
        <taxon>Gunneridae</taxon>
        <taxon>Pentapetalae</taxon>
        <taxon>rosids</taxon>
        <taxon>fabids</taxon>
        <taxon>Fabales</taxon>
        <taxon>Fabaceae</taxon>
        <taxon>Papilionoideae</taxon>
        <taxon>50 kb inversion clade</taxon>
        <taxon>NPAAA clade</taxon>
        <taxon>Hologalegina</taxon>
        <taxon>IRL clade</taxon>
        <taxon>Trifolieae</taxon>
        <taxon>Trifolium</taxon>
    </lineage>
</organism>
<keyword evidence="1" id="KW-0269">Exonuclease</keyword>
<reference evidence="1 2" key="1">
    <citation type="journal article" date="2018" name="Front. Plant Sci.">
        <title>Red Clover (Trifolium pratense) and Zigzag Clover (T. medium) - A Picture of Genomic Similarities and Differences.</title>
        <authorList>
            <person name="Dluhosova J."/>
            <person name="Istvanek J."/>
            <person name="Nedelnik J."/>
            <person name="Repkova J."/>
        </authorList>
    </citation>
    <scope>NUCLEOTIDE SEQUENCE [LARGE SCALE GENOMIC DNA]</scope>
    <source>
        <strain evidence="2">cv. 10/8</strain>
        <tissue evidence="1">Leaf</tissue>
    </source>
</reference>
<proteinExistence type="predicted"/>
<dbReference type="EMBL" id="LXQA010830070">
    <property type="protein sequence ID" value="MCI73034.1"/>
    <property type="molecule type" value="Genomic_DNA"/>
</dbReference>
<keyword evidence="2" id="KW-1185">Reference proteome</keyword>
<accession>A0A392UK67</accession>
<dbReference type="Proteomes" id="UP000265520">
    <property type="component" value="Unassembled WGS sequence"/>
</dbReference>
<keyword evidence="1" id="KW-0378">Hydrolase</keyword>
<dbReference type="AlphaFoldDB" id="A0A392UK67"/>
<evidence type="ECO:0000313" key="1">
    <source>
        <dbReference type="EMBL" id="MCI73034.1"/>
    </source>
</evidence>
<feature type="non-terminal residue" evidence="1">
    <location>
        <position position="60"/>
    </location>
</feature>
<name>A0A392UK67_9FABA</name>
<sequence length="60" mass="6770">MIKVALKEWHVSHAQNLPSRIDSLKTRLSEMDSKGEVEDLSEAEVEDLHGITSDLHSLSR</sequence>
<dbReference type="GO" id="GO:0004527">
    <property type="term" value="F:exonuclease activity"/>
    <property type="evidence" value="ECO:0007669"/>
    <property type="project" value="UniProtKB-KW"/>
</dbReference>